<dbReference type="EMBL" id="SLXV01000001">
    <property type="protein sequence ID" value="TCP70645.1"/>
    <property type="molecule type" value="Genomic_DNA"/>
</dbReference>
<feature type="transmembrane region" description="Helical" evidence="1">
    <location>
        <begin position="142"/>
        <end position="162"/>
    </location>
</feature>
<feature type="transmembrane region" description="Helical" evidence="1">
    <location>
        <begin position="359"/>
        <end position="377"/>
    </location>
</feature>
<feature type="transmembrane region" description="Helical" evidence="1">
    <location>
        <begin position="218"/>
        <end position="237"/>
    </location>
</feature>
<evidence type="ECO:0000313" key="3">
    <source>
        <dbReference type="Proteomes" id="UP000294746"/>
    </source>
</evidence>
<comment type="caution">
    <text evidence="2">The sequence shown here is derived from an EMBL/GenBank/DDBJ whole genome shotgun (WGS) entry which is preliminary data.</text>
</comment>
<dbReference type="OrthoDB" id="2985607at2"/>
<evidence type="ECO:0000313" key="2">
    <source>
        <dbReference type="EMBL" id="TCP70645.1"/>
    </source>
</evidence>
<feature type="transmembrane region" description="Helical" evidence="1">
    <location>
        <begin position="299"/>
        <end position="319"/>
    </location>
</feature>
<dbReference type="Proteomes" id="UP000294746">
    <property type="component" value="Unassembled WGS sequence"/>
</dbReference>
<feature type="transmembrane region" description="Helical" evidence="1">
    <location>
        <begin position="331"/>
        <end position="352"/>
    </location>
</feature>
<keyword evidence="1" id="KW-1133">Transmembrane helix</keyword>
<keyword evidence="3" id="KW-1185">Reference proteome</keyword>
<protein>
    <recommendedName>
        <fullName evidence="4">Glucosyltransferase GtrII-like protein</fullName>
    </recommendedName>
</protein>
<feature type="transmembrane region" description="Helical" evidence="1">
    <location>
        <begin position="7"/>
        <end position="30"/>
    </location>
</feature>
<dbReference type="Pfam" id="PF19528">
    <property type="entry name" value="DUF6056"/>
    <property type="match status" value="1"/>
</dbReference>
<gene>
    <name evidence="2" type="ORF">EDD57_10187</name>
</gene>
<feature type="transmembrane region" description="Helical" evidence="1">
    <location>
        <begin position="117"/>
        <end position="135"/>
    </location>
</feature>
<dbReference type="AlphaFoldDB" id="A0A4R2RZX2"/>
<organism evidence="2 3">
    <name type="scientific">Baia soyae</name>
    <dbReference type="NCBI Taxonomy" id="1544746"/>
    <lineage>
        <taxon>Bacteria</taxon>
        <taxon>Bacillati</taxon>
        <taxon>Bacillota</taxon>
        <taxon>Bacilli</taxon>
        <taxon>Bacillales</taxon>
        <taxon>Thermoactinomycetaceae</taxon>
        <taxon>Baia</taxon>
    </lineage>
</organism>
<accession>A0A4R2RZX2</accession>
<feature type="transmembrane region" description="Helical" evidence="1">
    <location>
        <begin position="272"/>
        <end position="292"/>
    </location>
</feature>
<proteinExistence type="predicted"/>
<keyword evidence="1" id="KW-0472">Membrane</keyword>
<feature type="transmembrane region" description="Helical" evidence="1">
    <location>
        <begin position="409"/>
        <end position="430"/>
    </location>
</feature>
<feature type="transmembrane region" description="Helical" evidence="1">
    <location>
        <begin position="383"/>
        <end position="402"/>
    </location>
</feature>
<evidence type="ECO:0000256" key="1">
    <source>
        <dbReference type="SAM" id="Phobius"/>
    </source>
</evidence>
<name>A0A4R2RZX2_9BACL</name>
<dbReference type="InterPro" id="IPR045691">
    <property type="entry name" value="DUF6056"/>
</dbReference>
<evidence type="ECO:0008006" key="4">
    <source>
        <dbReference type="Google" id="ProtNLM"/>
    </source>
</evidence>
<sequence>MTMVQRYIGHLPFLILFFGIWGINQFTFLYGDDLRYATYLGLEPHIYDNPVTLSQIIQTQLHDYFNFNGRFIVNILTILTVLDGIELWRWMNPILVTTLAYAIFYLVFVRFPQRKDLVLTTLTTSLFFFIHIVIFKQTLAYATGAFNYVYPMIFLFITLIYFRKQDFGEPITAQWKYGLVLLSSFLAGWSQEQISAIGLLLVSIWLAKQKRLKNKIRVWDWLLLASYFIGTLFLFLAPGPRLRAQMPGLEAYNQLSFFAKIKKTLPEVLHFFLYQQSIFMIFVVIMSAILCYQISKKAYFGLFICVPLIPFILSIPFFNTQEIALFLSGNHLVTIGIGLFTAISIIGLHAYISWKEKNHFYLVLALGFMLMNLIMIFTPSTFGGRIAFPAIPFAICLIILLWSRIHFRVFHVPVVWILVICALINITFTLREYQLNAKIHLERERIMAQYKGQKNTTITLPLLQNKQYAGYEVKDYSWALQAYRDYYRIDKSVEILFQTK</sequence>
<reference evidence="2 3" key="1">
    <citation type="submission" date="2019-03" db="EMBL/GenBank/DDBJ databases">
        <title>Genomic Encyclopedia of Type Strains, Phase IV (KMG-IV): sequencing the most valuable type-strain genomes for metagenomic binning, comparative biology and taxonomic classification.</title>
        <authorList>
            <person name="Goeker M."/>
        </authorList>
    </citation>
    <scope>NUCLEOTIDE SEQUENCE [LARGE SCALE GENOMIC DNA]</scope>
    <source>
        <strain evidence="2 3">DSM 46831</strain>
    </source>
</reference>
<feature type="transmembrane region" description="Helical" evidence="1">
    <location>
        <begin position="94"/>
        <end position="111"/>
    </location>
</feature>
<keyword evidence="1" id="KW-0812">Transmembrane</keyword>